<comment type="caution">
    <text evidence="2">The sequence shown here is derived from an EMBL/GenBank/DDBJ whole genome shotgun (WGS) entry which is preliminary data.</text>
</comment>
<dbReference type="Gene3D" id="3.40.50.150">
    <property type="entry name" value="Vaccinia Virus protein VP39"/>
    <property type="match status" value="1"/>
</dbReference>
<dbReference type="SUPFAM" id="SSF53335">
    <property type="entry name" value="S-adenosyl-L-methionine-dependent methyltransferases"/>
    <property type="match status" value="1"/>
</dbReference>
<protein>
    <submittedName>
        <fullName evidence="2">Methyltransferase domain-containing protein</fullName>
    </submittedName>
</protein>
<dbReference type="Pfam" id="PF13649">
    <property type="entry name" value="Methyltransf_25"/>
    <property type="match status" value="1"/>
</dbReference>
<keyword evidence="2" id="KW-0489">Methyltransferase</keyword>
<accession>A0ABV9T5M4</accession>
<evidence type="ECO:0000313" key="3">
    <source>
        <dbReference type="Proteomes" id="UP001595818"/>
    </source>
</evidence>
<keyword evidence="2" id="KW-0808">Transferase</keyword>
<dbReference type="EMBL" id="JBHSJJ010000015">
    <property type="protein sequence ID" value="MFC4874066.1"/>
    <property type="molecule type" value="Genomic_DNA"/>
</dbReference>
<reference evidence="3" key="1">
    <citation type="journal article" date="2019" name="Int. J. Syst. Evol. Microbiol.">
        <title>The Global Catalogue of Microorganisms (GCM) 10K type strain sequencing project: providing services to taxonomists for standard genome sequencing and annotation.</title>
        <authorList>
            <consortium name="The Broad Institute Genomics Platform"/>
            <consortium name="The Broad Institute Genome Sequencing Center for Infectious Disease"/>
            <person name="Wu L."/>
            <person name="Ma J."/>
        </authorList>
    </citation>
    <scope>NUCLEOTIDE SEQUENCE [LARGE SCALE GENOMIC DNA]</scope>
    <source>
        <strain evidence="3">CGMCC 4.7466</strain>
    </source>
</reference>
<evidence type="ECO:0000259" key="1">
    <source>
        <dbReference type="Pfam" id="PF13649"/>
    </source>
</evidence>
<evidence type="ECO:0000313" key="2">
    <source>
        <dbReference type="EMBL" id="MFC4874066.1"/>
    </source>
</evidence>
<dbReference type="GO" id="GO:0008168">
    <property type="term" value="F:methyltransferase activity"/>
    <property type="evidence" value="ECO:0007669"/>
    <property type="project" value="UniProtKB-KW"/>
</dbReference>
<gene>
    <name evidence="2" type="ORF">ACFPFU_20335</name>
</gene>
<sequence length="236" mass="27001">MKRLRQRSTDKEMMDDLLCEGEVLLQTLKELKIINKLLGGNRVTTTGLHRLLTGPNITWPVTVADLGCGGGDMIKVMAKWADKKRYPLEFIAVDANPNVIMLAKENLSGQSSNIHFHVGNVFEPDFIQNNVDIITCTLFTHHFTDEELRLLFKNFKQKAKLGILINDLHRHPLAYYSIKTLTTLFSKSEMVKNDAPVSVARSFSKKDWETILLGAGIKNFTISWHWAFRWQVICWV</sequence>
<dbReference type="RefSeq" id="WP_377067554.1">
    <property type="nucleotide sequence ID" value="NZ_JBHSJJ010000015.1"/>
</dbReference>
<dbReference type="GO" id="GO:0032259">
    <property type="term" value="P:methylation"/>
    <property type="evidence" value="ECO:0007669"/>
    <property type="project" value="UniProtKB-KW"/>
</dbReference>
<dbReference type="Proteomes" id="UP001595818">
    <property type="component" value="Unassembled WGS sequence"/>
</dbReference>
<keyword evidence="3" id="KW-1185">Reference proteome</keyword>
<feature type="domain" description="Methyltransferase" evidence="1">
    <location>
        <begin position="63"/>
        <end position="157"/>
    </location>
</feature>
<dbReference type="CDD" id="cd02440">
    <property type="entry name" value="AdoMet_MTases"/>
    <property type="match status" value="1"/>
</dbReference>
<proteinExistence type="predicted"/>
<name>A0ABV9T5M4_9BACT</name>
<organism evidence="2 3">
    <name type="scientific">Negadavirga shengliensis</name>
    <dbReference type="NCBI Taxonomy" id="1389218"/>
    <lineage>
        <taxon>Bacteria</taxon>
        <taxon>Pseudomonadati</taxon>
        <taxon>Bacteroidota</taxon>
        <taxon>Cytophagia</taxon>
        <taxon>Cytophagales</taxon>
        <taxon>Cyclobacteriaceae</taxon>
        <taxon>Negadavirga</taxon>
    </lineage>
</organism>
<dbReference type="InterPro" id="IPR041698">
    <property type="entry name" value="Methyltransf_25"/>
</dbReference>
<dbReference type="InterPro" id="IPR029063">
    <property type="entry name" value="SAM-dependent_MTases_sf"/>
</dbReference>